<evidence type="ECO:0000313" key="3">
    <source>
        <dbReference type="Proteomes" id="UP000001520"/>
    </source>
</evidence>
<gene>
    <name evidence="2" type="ordered locus">DEFDS_2176</name>
</gene>
<dbReference type="STRING" id="639282.DEFDS_2176"/>
<proteinExistence type="predicted"/>
<dbReference type="OrthoDB" id="9778056at2"/>
<dbReference type="HOGENOM" id="CLU_467500_0_0_0"/>
<organism evidence="2 3">
    <name type="scientific">Deferribacter desulfuricans (strain DSM 14783 / JCM 11476 / NBRC 101012 / SSM1)</name>
    <dbReference type="NCBI Taxonomy" id="639282"/>
    <lineage>
        <taxon>Bacteria</taxon>
        <taxon>Pseudomonadati</taxon>
        <taxon>Deferribacterota</taxon>
        <taxon>Deferribacteres</taxon>
        <taxon>Deferribacterales</taxon>
        <taxon>Deferribacteraceae</taxon>
        <taxon>Deferribacter</taxon>
    </lineage>
</organism>
<evidence type="ECO:0008006" key="4">
    <source>
        <dbReference type="Google" id="ProtNLM"/>
    </source>
</evidence>
<name>D3PA82_DEFDS</name>
<accession>D3PA82</accession>
<keyword evidence="1" id="KW-0472">Membrane</keyword>
<reference evidence="2 3" key="1">
    <citation type="journal article" date="2010" name="DNA Res.">
        <title>Bacterial lifestyle in a deep-sea hydrothermal vent chimney revealed by the genome sequence of the thermophilic bacterium Deferribacter desulfuricans SSM1.</title>
        <authorList>
            <person name="Takaki Y."/>
            <person name="Shimamura S."/>
            <person name="Nakagawa S."/>
            <person name="Fukuhara Y."/>
            <person name="Horikawa H."/>
            <person name="Ankai A."/>
            <person name="Harada T."/>
            <person name="Hosoyama A."/>
            <person name="Oguchi A."/>
            <person name="Fukui S."/>
            <person name="Fujita N."/>
            <person name="Takami H."/>
            <person name="Takai K."/>
        </authorList>
    </citation>
    <scope>NUCLEOTIDE SEQUENCE [LARGE SCALE GENOMIC DNA]</scope>
    <source>
        <strain evidence="3">DSM 14783 / JCM 11476 / NBRC 101012 / SSM1</strain>
    </source>
</reference>
<dbReference type="KEGG" id="ddf:DEFDS_2176"/>
<dbReference type="RefSeq" id="WP_013008867.1">
    <property type="nucleotide sequence ID" value="NC_013939.1"/>
</dbReference>
<keyword evidence="1" id="KW-1133">Transmembrane helix</keyword>
<dbReference type="EMBL" id="AP011529">
    <property type="protein sequence ID" value="BAI81622.1"/>
    <property type="molecule type" value="Genomic_DNA"/>
</dbReference>
<keyword evidence="1" id="KW-0812">Transmembrane</keyword>
<dbReference type="eggNOG" id="ENOG5030VCA">
    <property type="taxonomic scope" value="Bacteria"/>
</dbReference>
<dbReference type="Proteomes" id="UP000001520">
    <property type="component" value="Chromosome"/>
</dbReference>
<feature type="transmembrane region" description="Helical" evidence="1">
    <location>
        <begin position="269"/>
        <end position="287"/>
    </location>
</feature>
<evidence type="ECO:0000256" key="1">
    <source>
        <dbReference type="SAM" id="Phobius"/>
    </source>
</evidence>
<protein>
    <recommendedName>
        <fullName evidence="4">PEP-utilising enzyme mobile domain-containing protein</fullName>
    </recommendedName>
</protein>
<dbReference type="AlphaFoldDB" id="D3PA82"/>
<evidence type="ECO:0000313" key="2">
    <source>
        <dbReference type="EMBL" id="BAI81622.1"/>
    </source>
</evidence>
<sequence>MAIKEALIRNGFYEAEKESKEYFYIKNSYDDNFGYISVYSEDFFTVLIKGTFKNFILKVKNSGALDKNAYMKIAEAVTSFEREIDEHLEIKVFFEDNKLYLLDFKVLPKSKYLFDRRKNTSFTPLTNVEYSLFHDSLIKGKTLYLNGFFNNIFPETLSPFSASLFKTFEEVLNPFFAENDIKTLSPSIKHIFNKPYINLDAINLAYFTLKSNEHFFLLNFAPHLYLKLKKVKFKDVNLDILREKSIEEFFKDIDENINKLTYETLLENLFIIAANMFAVFAVFFFKFTNHFLQIYNKVENLDVALKLIYLTKNNSLLKKELGLYPFFDFNIQKIKVLPFEYDVEKIEVLIKNILPKSKYILGKNKIIKNTKEIHNLLEIRDKLIIKANEAFDKIKSIINEKINELCSENKLRENLDIRFLEINSLNDLINDNYFANYIFNYTFKKWQYERFSLQITPTEIFEEDIQETQKIISNFFEKNRDKQEFKPLIFFEKERKGNLTHINSLEKVEKGGFCYSKGVSLPMLKNINDYDCVIVESAPLFSYLIEYATIFDKTVITGLKNVPLILKGKKLHLKDGILRVLDE</sequence>
<keyword evidence="3" id="KW-1185">Reference proteome</keyword>